<feature type="region of interest" description="Disordered" evidence="1">
    <location>
        <begin position="1"/>
        <end position="22"/>
    </location>
</feature>
<gene>
    <name evidence="2" type="ORF">G3M58_87705</name>
</gene>
<feature type="non-terminal residue" evidence="2">
    <location>
        <position position="108"/>
    </location>
</feature>
<accession>A0A6G3XWR3</accession>
<dbReference type="EMBL" id="JAAGMN010009436">
    <property type="protein sequence ID" value="NEE21940.1"/>
    <property type="molecule type" value="Genomic_DNA"/>
</dbReference>
<comment type="caution">
    <text evidence="2">The sequence shown here is derived from an EMBL/GenBank/DDBJ whole genome shotgun (WGS) entry which is preliminary data.</text>
</comment>
<evidence type="ECO:0000313" key="2">
    <source>
        <dbReference type="EMBL" id="NEE21940.1"/>
    </source>
</evidence>
<evidence type="ECO:0000256" key="1">
    <source>
        <dbReference type="SAM" id="MobiDB-lite"/>
    </source>
</evidence>
<protein>
    <recommendedName>
        <fullName evidence="3">RHS repeat protein</fullName>
    </recommendedName>
</protein>
<dbReference type="Gene3D" id="2.180.10.10">
    <property type="entry name" value="RHS repeat-associated core"/>
    <property type="match status" value="1"/>
</dbReference>
<reference evidence="2" key="1">
    <citation type="submission" date="2020-01" db="EMBL/GenBank/DDBJ databases">
        <title>Insect and environment-associated Actinomycetes.</title>
        <authorList>
            <person name="Currrie C."/>
            <person name="Chevrette M."/>
            <person name="Carlson C."/>
            <person name="Stubbendieck R."/>
            <person name="Wendt-Pienkowski E."/>
        </authorList>
    </citation>
    <scope>NUCLEOTIDE SEQUENCE</scope>
    <source>
        <strain evidence="2">SID7499</strain>
    </source>
</reference>
<organism evidence="2">
    <name type="scientific">Streptomyces sp. SID7499</name>
    <dbReference type="NCBI Taxonomy" id="2706086"/>
    <lineage>
        <taxon>Bacteria</taxon>
        <taxon>Bacillati</taxon>
        <taxon>Actinomycetota</taxon>
        <taxon>Actinomycetes</taxon>
        <taxon>Kitasatosporales</taxon>
        <taxon>Streptomycetaceae</taxon>
        <taxon>Streptomyces</taxon>
    </lineage>
</organism>
<sequence length="108" mass="11241">QATQTLAWNSEGELASTTEPAAGTKPALNTSYLYDADGELLIRRATGDGDTVLYLGTTEVRLTVKGTAKTITGTRYYSAAGQTLAVRTATSGTTGTKLSFLAADHHGT</sequence>
<dbReference type="AlphaFoldDB" id="A0A6G3XWR3"/>
<proteinExistence type="predicted"/>
<feature type="non-terminal residue" evidence="2">
    <location>
        <position position="1"/>
    </location>
</feature>
<name>A0A6G3XWR3_9ACTN</name>
<evidence type="ECO:0008006" key="3">
    <source>
        <dbReference type="Google" id="ProtNLM"/>
    </source>
</evidence>